<evidence type="ECO:0000313" key="2">
    <source>
        <dbReference type="Proteomes" id="UP000033188"/>
    </source>
</evidence>
<sequence length="524" mass="58190">MWIDRPRKVQRNAQIENIDNIPQGFFDPASPPPSTWPEDTNTHIISDQCQTPTWPDALDIVNVEDSKHDTIDFIIPEHPDMGSIQQARELSAPEIGIEVASKWSPAPDFKPKDLSLVIHHVDRLGSLELPPIPPEVLVERADIDTTKDEDDPNNFDLRIHVPKPTLQDSIHDVDFDYEPPPPSNLQPLDPIGPSTPAIDLNIEPFDAAPHSITEDFDQKTIKQPDIELCLAPWATSKPAHDSTATPETELFPAEAPRTFRDMLQWLAGLKNQKHHGTLRQCVVKAFGVPHSDPSQLAIFINHAKITPTDLFDILQLTAMFAGSVLFAIAPNWKANVSSSTVKPKSSDQSEEPDCCALLCQLRDYAYACHYQLQFLKSQCNRDKLSGGWQDCHYGSDITSPNSPLQAFLTDGWDSTFKTHPFDPCNFCLKSRIRMGFRDGDLPSSQQTGATLSTILTPSCGGDDPLLTLCSYLNCLTRRTPRTTGELVSFFHHFGIELNGYASESLSSLGNSLSTPYVNCVHLAV</sequence>
<keyword evidence="2" id="KW-1185">Reference proteome</keyword>
<proteinExistence type="predicted"/>
<dbReference type="Proteomes" id="UP000033188">
    <property type="component" value="Chromosome 3"/>
</dbReference>
<accession>A0A061DAH7</accession>
<gene>
    <name evidence="1" type="ORF">BBBOND_0308850</name>
</gene>
<protein>
    <submittedName>
        <fullName evidence="1">Uncharacterized protein</fullName>
    </submittedName>
</protein>
<reference evidence="2" key="1">
    <citation type="journal article" date="2014" name="Nucleic Acids Res.">
        <title>The evolutionary dynamics of variant antigen genes in Babesia reveal a history of genomic innovation underlying host-parasite interaction.</title>
        <authorList>
            <person name="Jackson A.P."/>
            <person name="Otto T.D."/>
            <person name="Darby A."/>
            <person name="Ramaprasad A."/>
            <person name="Xia D."/>
            <person name="Echaide I.E."/>
            <person name="Farber M."/>
            <person name="Gahlot S."/>
            <person name="Gamble J."/>
            <person name="Gupta D."/>
            <person name="Gupta Y."/>
            <person name="Jackson L."/>
            <person name="Malandrin L."/>
            <person name="Malas T.B."/>
            <person name="Moussa E."/>
            <person name="Nair M."/>
            <person name="Reid A.J."/>
            <person name="Sanders M."/>
            <person name="Sharma J."/>
            <person name="Tracey A."/>
            <person name="Quail M.A."/>
            <person name="Weir W."/>
            <person name="Wastling J.M."/>
            <person name="Hall N."/>
            <person name="Willadsen P."/>
            <person name="Lingelbach K."/>
            <person name="Shiels B."/>
            <person name="Tait A."/>
            <person name="Berriman M."/>
            <person name="Allred D.R."/>
            <person name="Pain A."/>
        </authorList>
    </citation>
    <scope>NUCLEOTIDE SEQUENCE [LARGE SCALE GENOMIC DNA]</scope>
    <source>
        <strain evidence="2">Bond</strain>
    </source>
</reference>
<dbReference type="OrthoDB" id="367168at2759"/>
<dbReference type="STRING" id="5866.A0A061DAH7"/>
<dbReference type="EMBL" id="LK391709">
    <property type="protein sequence ID" value="CDR96982.1"/>
    <property type="molecule type" value="Genomic_DNA"/>
</dbReference>
<dbReference type="KEGG" id="bbig:BBBOND_0308850"/>
<dbReference type="RefSeq" id="XP_012769168.1">
    <property type="nucleotide sequence ID" value="XM_012913714.1"/>
</dbReference>
<dbReference type="AlphaFoldDB" id="A0A061DAH7"/>
<dbReference type="VEuPathDB" id="PiroplasmaDB:BBBOND_0308850"/>
<evidence type="ECO:0000313" key="1">
    <source>
        <dbReference type="EMBL" id="CDR96982.1"/>
    </source>
</evidence>
<dbReference type="GeneID" id="24565523"/>
<organism evidence="1 2">
    <name type="scientific">Babesia bigemina</name>
    <dbReference type="NCBI Taxonomy" id="5866"/>
    <lineage>
        <taxon>Eukaryota</taxon>
        <taxon>Sar</taxon>
        <taxon>Alveolata</taxon>
        <taxon>Apicomplexa</taxon>
        <taxon>Aconoidasida</taxon>
        <taxon>Piroplasmida</taxon>
        <taxon>Babesiidae</taxon>
        <taxon>Babesia</taxon>
    </lineage>
</organism>
<name>A0A061DAH7_BABBI</name>